<dbReference type="Proteomes" id="UP001589568">
    <property type="component" value="Unassembled WGS sequence"/>
</dbReference>
<accession>A0ABV5NQB7</accession>
<proteinExistence type="predicted"/>
<dbReference type="EMBL" id="JBHMCF010000025">
    <property type="protein sequence ID" value="MFB9472508.1"/>
    <property type="molecule type" value="Genomic_DNA"/>
</dbReference>
<keyword evidence="2" id="KW-1185">Reference proteome</keyword>
<evidence type="ECO:0000313" key="1">
    <source>
        <dbReference type="EMBL" id="MFB9472508.1"/>
    </source>
</evidence>
<sequence>MFKDFRRAPGMCVWPLNFSTVVAFLNGCDFALGGRTLDGFREWLVGRIGRESGYAWPGLVLWFIEPVGFKPYSEVPAELEPVAIETLFRLLEEFIDSQPGSS</sequence>
<organism evidence="1 2">
    <name type="scientific">Nonomuraea salmonea</name>
    <dbReference type="NCBI Taxonomy" id="46181"/>
    <lineage>
        <taxon>Bacteria</taxon>
        <taxon>Bacillati</taxon>
        <taxon>Actinomycetota</taxon>
        <taxon>Actinomycetes</taxon>
        <taxon>Streptosporangiales</taxon>
        <taxon>Streptosporangiaceae</taxon>
        <taxon>Nonomuraea</taxon>
    </lineage>
</organism>
<name>A0ABV5NQB7_9ACTN</name>
<protein>
    <recommendedName>
        <fullName evidence="3">Barstar (barnase inhibitor) domain-containing protein</fullName>
    </recommendedName>
</protein>
<dbReference type="RefSeq" id="WP_345395089.1">
    <property type="nucleotide sequence ID" value="NZ_BAAAXS010000001.1"/>
</dbReference>
<gene>
    <name evidence="1" type="ORF">ACFFR3_23615</name>
</gene>
<reference evidence="1 2" key="1">
    <citation type="submission" date="2024-09" db="EMBL/GenBank/DDBJ databases">
        <authorList>
            <person name="Sun Q."/>
            <person name="Mori K."/>
        </authorList>
    </citation>
    <scope>NUCLEOTIDE SEQUENCE [LARGE SCALE GENOMIC DNA]</scope>
    <source>
        <strain evidence="1 2">JCM 3324</strain>
    </source>
</reference>
<evidence type="ECO:0008006" key="3">
    <source>
        <dbReference type="Google" id="ProtNLM"/>
    </source>
</evidence>
<evidence type="ECO:0000313" key="2">
    <source>
        <dbReference type="Proteomes" id="UP001589568"/>
    </source>
</evidence>
<comment type="caution">
    <text evidence="1">The sequence shown here is derived from an EMBL/GenBank/DDBJ whole genome shotgun (WGS) entry which is preliminary data.</text>
</comment>